<name>A0A943BPV4_9ACTN</name>
<dbReference type="Proteomes" id="UP000738879">
    <property type="component" value="Unassembled WGS sequence"/>
</dbReference>
<dbReference type="AlphaFoldDB" id="A0A943BPV4"/>
<sequence length="159" mass="17706">MATVKDLADKLGVSKPTIVKQLDALGLREDHAAPTGPRGALEIDSFAASAIADAILKTRTDDEPDDRAENATDRESRAFEDEGAISVYRDYVSSLKSALSDSNSRYDRLAAELDQKNAQIERLQRQLETANKTIEKLSTRSWFDRMFNRGLPERTSEES</sequence>
<dbReference type="EMBL" id="JAGZJA010000016">
    <property type="protein sequence ID" value="MBS5147634.1"/>
    <property type="molecule type" value="Genomic_DNA"/>
</dbReference>
<feature type="region of interest" description="Disordered" evidence="2">
    <location>
        <begin position="57"/>
        <end position="77"/>
    </location>
</feature>
<evidence type="ECO:0000313" key="4">
    <source>
        <dbReference type="Proteomes" id="UP000738879"/>
    </source>
</evidence>
<reference evidence="3" key="1">
    <citation type="submission" date="2021-02" db="EMBL/GenBank/DDBJ databases">
        <title>Infant gut strain persistence is associated with maternal origin, phylogeny, and functional potential including surface adhesion and iron acquisition.</title>
        <authorList>
            <person name="Lou Y.C."/>
        </authorList>
    </citation>
    <scope>NUCLEOTIDE SEQUENCE</scope>
    <source>
        <strain evidence="3">L3_128_245G1_dasL3_128_245G1_concoct_49</strain>
    </source>
</reference>
<evidence type="ECO:0000313" key="3">
    <source>
        <dbReference type="EMBL" id="MBS5147634.1"/>
    </source>
</evidence>
<evidence type="ECO:0000256" key="1">
    <source>
        <dbReference type="SAM" id="Coils"/>
    </source>
</evidence>
<proteinExistence type="predicted"/>
<accession>A0A943BPV4</accession>
<evidence type="ECO:0000256" key="2">
    <source>
        <dbReference type="SAM" id="MobiDB-lite"/>
    </source>
</evidence>
<protein>
    <recommendedName>
        <fullName evidence="5">Helix-turn-helix type 11 domain-containing protein</fullName>
    </recommendedName>
</protein>
<organism evidence="3 4">
    <name type="scientific">Collinsella intestinalis</name>
    <dbReference type="NCBI Taxonomy" id="147207"/>
    <lineage>
        <taxon>Bacteria</taxon>
        <taxon>Bacillati</taxon>
        <taxon>Actinomycetota</taxon>
        <taxon>Coriobacteriia</taxon>
        <taxon>Coriobacteriales</taxon>
        <taxon>Coriobacteriaceae</taxon>
        <taxon>Collinsella</taxon>
    </lineage>
</organism>
<feature type="coiled-coil region" evidence="1">
    <location>
        <begin position="99"/>
        <end position="140"/>
    </location>
</feature>
<keyword evidence="1" id="KW-0175">Coiled coil</keyword>
<gene>
    <name evidence="3" type="ORF">KHY67_08115</name>
</gene>
<comment type="caution">
    <text evidence="3">The sequence shown here is derived from an EMBL/GenBank/DDBJ whole genome shotgun (WGS) entry which is preliminary data.</text>
</comment>
<evidence type="ECO:0008006" key="5">
    <source>
        <dbReference type="Google" id="ProtNLM"/>
    </source>
</evidence>